<feature type="compositionally biased region" description="Polar residues" evidence="2">
    <location>
        <begin position="1109"/>
        <end position="1121"/>
    </location>
</feature>
<dbReference type="PANTHER" id="PTHR43941">
    <property type="entry name" value="STRUCTURAL MAINTENANCE OF CHROMOSOMES PROTEIN 2"/>
    <property type="match status" value="1"/>
</dbReference>
<organism evidence="3 4">
    <name type="scientific">Blattamonas nauphoetae</name>
    <dbReference type="NCBI Taxonomy" id="2049346"/>
    <lineage>
        <taxon>Eukaryota</taxon>
        <taxon>Metamonada</taxon>
        <taxon>Preaxostyla</taxon>
        <taxon>Oxymonadida</taxon>
        <taxon>Blattamonas</taxon>
    </lineage>
</organism>
<accession>A0ABQ9Y9F4</accession>
<evidence type="ECO:0000256" key="1">
    <source>
        <dbReference type="SAM" id="Coils"/>
    </source>
</evidence>
<dbReference type="Gene3D" id="1.10.287.1490">
    <property type="match status" value="1"/>
</dbReference>
<evidence type="ECO:0000313" key="4">
    <source>
        <dbReference type="Proteomes" id="UP001281761"/>
    </source>
</evidence>
<evidence type="ECO:0008006" key="5">
    <source>
        <dbReference type="Google" id="ProtNLM"/>
    </source>
</evidence>
<feature type="region of interest" description="Disordered" evidence="2">
    <location>
        <begin position="733"/>
        <end position="760"/>
    </location>
</feature>
<feature type="compositionally biased region" description="Polar residues" evidence="2">
    <location>
        <begin position="1159"/>
        <end position="1176"/>
    </location>
</feature>
<feature type="region of interest" description="Disordered" evidence="2">
    <location>
        <begin position="1108"/>
        <end position="1216"/>
    </location>
</feature>
<feature type="coiled-coil region" evidence="1">
    <location>
        <begin position="848"/>
        <end position="1017"/>
    </location>
</feature>
<feature type="region of interest" description="Disordered" evidence="2">
    <location>
        <begin position="1038"/>
        <end position="1086"/>
    </location>
</feature>
<feature type="coiled-coil region" evidence="1">
    <location>
        <begin position="267"/>
        <end position="393"/>
    </location>
</feature>
<proteinExistence type="predicted"/>
<dbReference type="EMBL" id="JARBJD010000023">
    <property type="protein sequence ID" value="KAK2960376.1"/>
    <property type="molecule type" value="Genomic_DNA"/>
</dbReference>
<feature type="coiled-coil region" evidence="1">
    <location>
        <begin position="38"/>
        <end position="191"/>
    </location>
</feature>
<feature type="compositionally biased region" description="Basic and acidic residues" evidence="2">
    <location>
        <begin position="1122"/>
        <end position="1135"/>
    </location>
</feature>
<gene>
    <name evidence="3" type="ORF">BLNAU_4593</name>
</gene>
<reference evidence="3 4" key="1">
    <citation type="journal article" date="2022" name="bioRxiv">
        <title>Genomics of Preaxostyla Flagellates Illuminates Evolutionary Transitions and the Path Towards Mitochondrial Loss.</title>
        <authorList>
            <person name="Novak L.V.F."/>
            <person name="Treitli S.C."/>
            <person name="Pyrih J."/>
            <person name="Halakuc P."/>
            <person name="Pipaliya S.V."/>
            <person name="Vacek V."/>
            <person name="Brzon O."/>
            <person name="Soukal P."/>
            <person name="Eme L."/>
            <person name="Dacks J.B."/>
            <person name="Karnkowska A."/>
            <person name="Elias M."/>
            <person name="Hampl V."/>
        </authorList>
    </citation>
    <scope>NUCLEOTIDE SEQUENCE [LARGE SCALE GENOMIC DNA]</scope>
    <source>
        <strain evidence="3">NAU3</strain>
        <tissue evidence="3">Gut</tissue>
    </source>
</reference>
<name>A0ABQ9Y9F4_9EUKA</name>
<feature type="coiled-coil region" evidence="1">
    <location>
        <begin position="478"/>
        <end position="537"/>
    </location>
</feature>
<comment type="caution">
    <text evidence="3">The sequence shown here is derived from an EMBL/GenBank/DDBJ whole genome shotgun (WGS) entry which is preliminary data.</text>
</comment>
<feature type="compositionally biased region" description="Low complexity" evidence="2">
    <location>
        <begin position="748"/>
        <end position="760"/>
    </location>
</feature>
<sequence length="1216" mass="138801">MLMEDVYSQLLVSTASKLRLEREKGEVESELHNSASELDKIVRQLDTCQKENIQLNNKLEQQNSKIEQMDDALLQKDHMIDELQKETESKRETIRTSNSSLEALKTSLETIQTQLRETKEENTALSSQVAEITKQLHTTQQERENVQNELLKRESEIRTWDSERAELMGSLESVQNDNKTMKADIQEIADMIGFEAQKTQDNSSFLTSTSDEPNVYELWMAQLKQSDSFIATPSRPTELFDGIRISSLAAALRVWKTGVEEEKTTAVEEALSVAVELKGEVERQREQLSEMSEMLRLCGVEVDEEGTIVGSGDGLIDRIREELKHCESMRAEEKKKAAELVRRMQNEIKTQLQEHKEKDEQLLRLVEEKEHHLEMAQIRIDEKEKEITSLKGVLDALLSSSFQKRNEPVPATKNKETNEEERSVSIMLLEDLHSTIARLFSDNARLVAIVDECQESLKDDLSLLNEREQTIQLLTIENNQKSATLTKAKKENAELQKRLTDHQKQLAELQTQTGQELEEHQQKIQELIGVLAEREREIDETWAEINKMGIGKEDSSMADVVQFLVEKIEHPQTPHRLDSTAKLARPTIPLDEPVTLEQTDHSEAKQVISTPYVKKIPVDGLHTSPASPIFGSPMGQSSFASPASFGETSTLIISEMDEMELTVHRKDGERVEKKDDEEWTQRETELLQTIQRLEDDLVQADEQIAVLKDRCEQMATQQETLIQEKQHLNETVQHLSDQQRRTESLLIQSQSEQSSNQTSQHTLIETLNKKISQLEKDRSLTASERQMLVEEKLKMAEENTRVLSQIGQVKHQLGMISSDLNTTQARYFDLVEDFDAALASEREAHDQMKKLTRNIQSHSDTISALRQKTEKQQSEIQTLKESQARWTAEGREGQEVHERTLTELGKKLKEAESELELVSAEKTEMETVLRNLVEESEQTKEQLKEKDKSLKLCESDLRVLQRQNSELLAQLKEPSRGIELPSSEGTAEELGRLSKLKAALERRVMELTKELKNKETEIWYMMQLAGIDEKEWREEYAALQHEQSPLPTKPQSPLKLTIHTNSGPSHPQPQEPISTPPNPSHQLSSGRHPRVMFADAVVVDPSEVRALTPPQSILKTSQSRTRVNDEKEKEAEKQQEQIVKAKSSHHHQDVTHASHHTRQIAQPPQTLERTIHSESLPTMLPSGRAPPPRKRPRRSPESSALLQADHPQPASNKPKR</sequence>
<keyword evidence="1" id="KW-0175">Coiled coil</keyword>
<dbReference type="Proteomes" id="UP001281761">
    <property type="component" value="Unassembled WGS sequence"/>
</dbReference>
<keyword evidence="4" id="KW-1185">Reference proteome</keyword>
<dbReference type="PANTHER" id="PTHR43941:SF1">
    <property type="entry name" value="STRUCTURAL MAINTENANCE OF CHROMOSOMES PROTEIN 2"/>
    <property type="match status" value="1"/>
</dbReference>
<evidence type="ECO:0000256" key="2">
    <source>
        <dbReference type="SAM" id="MobiDB-lite"/>
    </source>
</evidence>
<protein>
    <recommendedName>
        <fullName evidence="5">Nucleoprotein TPR</fullName>
    </recommendedName>
</protein>
<evidence type="ECO:0000313" key="3">
    <source>
        <dbReference type="EMBL" id="KAK2960376.1"/>
    </source>
</evidence>
<feature type="compositionally biased region" description="Pro residues" evidence="2">
    <location>
        <begin position="1066"/>
        <end position="1079"/>
    </location>
</feature>
<feature type="compositionally biased region" description="Polar residues" evidence="2">
    <location>
        <begin position="1041"/>
        <end position="1051"/>
    </location>
</feature>